<dbReference type="AlphaFoldDB" id="A0A5Q4ZMC0"/>
<dbReference type="Pfam" id="PF13738">
    <property type="entry name" value="Pyr_redox_3"/>
    <property type="match status" value="1"/>
</dbReference>
<dbReference type="PANTHER" id="PTHR42877:SF4">
    <property type="entry name" value="FAD_NAD(P)-BINDING DOMAIN-CONTAINING PROTEIN-RELATED"/>
    <property type="match status" value="1"/>
</dbReference>
<dbReference type="Gene3D" id="3.50.50.60">
    <property type="entry name" value="FAD/NAD(P)-binding domain"/>
    <property type="match status" value="2"/>
</dbReference>
<keyword evidence="1" id="KW-0560">Oxidoreductase</keyword>
<dbReference type="GO" id="GO:0004497">
    <property type="term" value="F:monooxygenase activity"/>
    <property type="evidence" value="ECO:0007669"/>
    <property type="project" value="UniProtKB-KW"/>
</dbReference>
<organism evidence="1 2">
    <name type="scientific">Paraburkholderia dioscoreae</name>
    <dbReference type="NCBI Taxonomy" id="2604047"/>
    <lineage>
        <taxon>Bacteria</taxon>
        <taxon>Pseudomonadati</taxon>
        <taxon>Pseudomonadota</taxon>
        <taxon>Betaproteobacteria</taxon>
        <taxon>Burkholderiales</taxon>
        <taxon>Burkholderiaceae</taxon>
        <taxon>Paraburkholderia</taxon>
    </lineage>
</organism>
<name>A0A5Q4ZMC0_9BURK</name>
<accession>A0A5Q4ZMC0</accession>
<protein>
    <submittedName>
        <fullName evidence="1">Baeyer-Villiger monooxygenase</fullName>
        <ecNumber evidence="1">1.14.13.-</ecNumber>
    </submittedName>
</protein>
<reference evidence="1 2" key="1">
    <citation type="submission" date="2019-08" db="EMBL/GenBank/DDBJ databases">
        <authorList>
            <person name="Herpell B J."/>
        </authorList>
    </citation>
    <scope>NUCLEOTIDE SEQUENCE [LARGE SCALE GENOMIC DNA]</scope>
    <source>
        <strain evidence="2">Msb3</strain>
    </source>
</reference>
<dbReference type="InterPro" id="IPR036188">
    <property type="entry name" value="FAD/NAD-bd_sf"/>
</dbReference>
<evidence type="ECO:0000313" key="1">
    <source>
        <dbReference type="EMBL" id="VVD33693.1"/>
    </source>
</evidence>
<keyword evidence="2" id="KW-1185">Reference proteome</keyword>
<keyword evidence="1" id="KW-0503">Monooxygenase</keyword>
<dbReference type="RefSeq" id="WP_165188880.1">
    <property type="nucleotide sequence ID" value="NZ_LR699554.1"/>
</dbReference>
<dbReference type="EMBL" id="LR699554">
    <property type="protein sequence ID" value="VVD33693.1"/>
    <property type="molecule type" value="Genomic_DNA"/>
</dbReference>
<evidence type="ECO:0000313" key="2">
    <source>
        <dbReference type="Proteomes" id="UP000325811"/>
    </source>
</evidence>
<dbReference type="SUPFAM" id="SSF51905">
    <property type="entry name" value="FAD/NAD(P)-binding domain"/>
    <property type="match status" value="2"/>
</dbReference>
<dbReference type="InterPro" id="IPR051209">
    <property type="entry name" value="FAD-bind_Monooxygenase_sf"/>
</dbReference>
<sequence>MKSHLDVIVLGAGFSGIGLGVKLLEAGKRNFAILEQADDIGGTWRDNTYPGSGCDTESHLYCFSFALHPTVSRVYARQPEILAYMKRIVDDNGLRPYIRLRTKVTSVRWDDERLLWSVELADGSVLTARNFVAAWGQLNRPQTPVIEGQETFKGVQFHSARWRHDIDLAGKRVASIGNAASAVQYIPEIAPIVGHLDVFQRSPNWVVPRMDRPYTEKEIRDYCTIPDYFATHREELFEWRETTFLRMKQGSAEAEELERIAIEHLRNQVPDQELRKKLTPDYPLGCKRILRSDDYFPAILRDNVSLVTSGVSRIEPEGIVTADGELRPVDVIIYGTGFETQSFQGPVDVFGREGHSLRDTWKEGAYAYLGMCVSGFPNFFVMYGPNTNLGHNSILSMLEAQFGYVIQALAAQENLGVEALEVRPTVVARFNAELQSEMDDAAWSGDCNSWYKNASGKVINNWSGTVHQYHDKTRSFVSDEFMALSAAEAIRQS</sequence>
<dbReference type="EC" id="1.14.13.-" evidence="1"/>
<dbReference type="KEGG" id="pdio:PDMSB3_2409.1"/>
<gene>
    <name evidence="1" type="ORF">PDMSB3_2409</name>
</gene>
<proteinExistence type="predicted"/>
<dbReference type="Proteomes" id="UP000325811">
    <property type="component" value="Chromosome II"/>
</dbReference>
<dbReference type="PANTHER" id="PTHR42877">
    <property type="entry name" value="L-ORNITHINE N(5)-MONOOXYGENASE-RELATED"/>
    <property type="match status" value="1"/>
</dbReference>